<evidence type="ECO:0000256" key="2">
    <source>
        <dbReference type="SAM" id="MobiDB-lite"/>
    </source>
</evidence>
<gene>
    <name evidence="3" type="ORF">WA026_018648</name>
</gene>
<keyword evidence="4" id="KW-1185">Reference proteome</keyword>
<proteinExistence type="inferred from homology"/>
<dbReference type="GO" id="GO:0005737">
    <property type="term" value="C:cytoplasm"/>
    <property type="evidence" value="ECO:0007669"/>
    <property type="project" value="TreeGrafter"/>
</dbReference>
<feature type="compositionally biased region" description="Polar residues" evidence="2">
    <location>
        <begin position="195"/>
        <end position="230"/>
    </location>
</feature>
<name>A0AAW1U141_9CUCU</name>
<comment type="similarity">
    <text evidence="1">Belongs to the CDV3 family.</text>
</comment>
<evidence type="ECO:0000256" key="1">
    <source>
        <dbReference type="ARBA" id="ARBA00006062"/>
    </source>
</evidence>
<protein>
    <recommendedName>
        <fullName evidence="5">Protein CDV3 homolog</fullName>
    </recommendedName>
</protein>
<feature type="compositionally biased region" description="Basic residues" evidence="2">
    <location>
        <begin position="11"/>
        <end position="20"/>
    </location>
</feature>
<feature type="region of interest" description="Disordered" evidence="2">
    <location>
        <begin position="1"/>
        <end position="230"/>
    </location>
</feature>
<evidence type="ECO:0008006" key="5">
    <source>
        <dbReference type="Google" id="ProtNLM"/>
    </source>
</evidence>
<dbReference type="Pfam" id="PF15359">
    <property type="entry name" value="CDV3"/>
    <property type="match status" value="1"/>
</dbReference>
<reference evidence="3 4" key="1">
    <citation type="submission" date="2023-03" db="EMBL/GenBank/DDBJ databases">
        <title>Genome insight into feeding habits of ladybird beetles.</title>
        <authorList>
            <person name="Li H.-S."/>
            <person name="Huang Y.-H."/>
            <person name="Pang H."/>
        </authorList>
    </citation>
    <scope>NUCLEOTIDE SEQUENCE [LARGE SCALE GENOMIC DNA]</scope>
    <source>
        <strain evidence="3">SYSU_2023b</strain>
        <tissue evidence="3">Whole body</tissue>
    </source>
</reference>
<accession>A0AAW1U141</accession>
<comment type="caution">
    <text evidence="3">The sequence shown here is derived from an EMBL/GenBank/DDBJ whole genome shotgun (WGS) entry which is preliminary data.</text>
</comment>
<dbReference type="PANTHER" id="PTHR16284">
    <property type="entry name" value="PROTEIN CDV3 HOMOLOG"/>
    <property type="match status" value="1"/>
</dbReference>
<dbReference type="AlphaFoldDB" id="A0AAW1U141"/>
<organism evidence="3 4">
    <name type="scientific">Henosepilachna vigintioctopunctata</name>
    <dbReference type="NCBI Taxonomy" id="420089"/>
    <lineage>
        <taxon>Eukaryota</taxon>
        <taxon>Metazoa</taxon>
        <taxon>Ecdysozoa</taxon>
        <taxon>Arthropoda</taxon>
        <taxon>Hexapoda</taxon>
        <taxon>Insecta</taxon>
        <taxon>Pterygota</taxon>
        <taxon>Neoptera</taxon>
        <taxon>Endopterygota</taxon>
        <taxon>Coleoptera</taxon>
        <taxon>Polyphaga</taxon>
        <taxon>Cucujiformia</taxon>
        <taxon>Coccinelloidea</taxon>
        <taxon>Coccinellidae</taxon>
        <taxon>Epilachninae</taxon>
        <taxon>Epilachnini</taxon>
        <taxon>Henosepilachna</taxon>
    </lineage>
</organism>
<dbReference type="InterPro" id="IPR026806">
    <property type="entry name" value="CDV3"/>
</dbReference>
<feature type="compositionally biased region" description="Basic and acidic residues" evidence="2">
    <location>
        <begin position="23"/>
        <end position="50"/>
    </location>
</feature>
<dbReference type="Proteomes" id="UP001431783">
    <property type="component" value="Unassembled WGS sequence"/>
</dbReference>
<feature type="compositionally biased region" description="Polar residues" evidence="2">
    <location>
        <begin position="82"/>
        <end position="100"/>
    </location>
</feature>
<feature type="compositionally biased region" description="Basic and acidic residues" evidence="2">
    <location>
        <begin position="111"/>
        <end position="124"/>
    </location>
</feature>
<sequence>MADLDDFFAKKDRKKNKTNKRFSTTEEVAKKLEDNAKKNEIKKKPDRVADGDETNTPVHDQDEWKEFEEEKKDYTGLKIGNLTINQNNDGSQGNTESNSELLEGDDVGQQSEKKAGPWNRKEEVQEVVPVKVEEKKPVVKSGAYVPPSLRNQPQPTRPKMRGAPDVHNEELFPTLSKTNDHRRHRNEGSFEVVQHNKSSSFRQNEQSRISSSQGPKLTLGNRYNTLSHDS</sequence>
<evidence type="ECO:0000313" key="3">
    <source>
        <dbReference type="EMBL" id="KAK9877541.1"/>
    </source>
</evidence>
<feature type="compositionally biased region" description="Basic and acidic residues" evidence="2">
    <location>
        <begin position="59"/>
        <end position="75"/>
    </location>
</feature>
<dbReference type="EMBL" id="JARQZJ010000042">
    <property type="protein sequence ID" value="KAK9877541.1"/>
    <property type="molecule type" value="Genomic_DNA"/>
</dbReference>
<evidence type="ECO:0000313" key="4">
    <source>
        <dbReference type="Proteomes" id="UP001431783"/>
    </source>
</evidence>
<dbReference type="PANTHER" id="PTHR16284:SF13">
    <property type="entry name" value="PROTEIN CDV3 HOMOLOG"/>
    <property type="match status" value="1"/>
</dbReference>